<sequence length="146" mass="16459">MADPNVPDQLQLAWNSTWNGEMNGSMMLSYIYKCFDARLFAIHPETHLIRVFVDYDIINEFHGKRANLLRLVLRAVLQLRWDLAILENSPGMIFPFLSRFTNIPELLRPKARKLTYGDPSKEGSSTQGRNTQASGTQASGTQASGT</sequence>
<protein>
    <submittedName>
        <fullName evidence="2">Uncharacterized protein</fullName>
    </submittedName>
</protein>
<dbReference type="Proteomes" id="UP000078559">
    <property type="component" value="Chromosome 10"/>
</dbReference>
<accession>A0A194WAI2</accession>
<dbReference type="OrthoDB" id="2142759at2759"/>
<evidence type="ECO:0000313" key="3">
    <source>
        <dbReference type="Proteomes" id="UP000078559"/>
    </source>
</evidence>
<reference evidence="2" key="1">
    <citation type="submission" date="2014-12" db="EMBL/GenBank/DDBJ databases">
        <title>Genome Sequence of Valsa Canker Pathogens Uncovers a Specific Adaption of Colonization on Woody Bark.</title>
        <authorList>
            <person name="Yin Z."/>
            <person name="Liu H."/>
            <person name="Gao X."/>
            <person name="Li Z."/>
            <person name="Song N."/>
            <person name="Ke X."/>
            <person name="Dai Q."/>
            <person name="Wu Y."/>
            <person name="Sun Y."/>
            <person name="Xu J.-R."/>
            <person name="Kang Z.K."/>
            <person name="Wang L."/>
            <person name="Huang L."/>
        </authorList>
    </citation>
    <scope>NUCLEOTIDE SEQUENCE [LARGE SCALE GENOMIC DNA]</scope>
    <source>
        <strain evidence="2">03-8</strain>
    </source>
</reference>
<dbReference type="EMBL" id="CM003107">
    <property type="protein sequence ID" value="KUI73083.1"/>
    <property type="molecule type" value="Genomic_DNA"/>
</dbReference>
<gene>
    <name evidence="2" type="ORF">VM1G_08679</name>
</gene>
<feature type="region of interest" description="Disordered" evidence="1">
    <location>
        <begin position="113"/>
        <end position="146"/>
    </location>
</feature>
<feature type="compositionally biased region" description="Polar residues" evidence="1">
    <location>
        <begin position="122"/>
        <end position="146"/>
    </location>
</feature>
<keyword evidence="3" id="KW-1185">Reference proteome</keyword>
<dbReference type="AlphaFoldDB" id="A0A194WAI2"/>
<proteinExistence type="predicted"/>
<evidence type="ECO:0000256" key="1">
    <source>
        <dbReference type="SAM" id="MobiDB-lite"/>
    </source>
</evidence>
<name>A0A194WAI2_CYTMA</name>
<evidence type="ECO:0000313" key="2">
    <source>
        <dbReference type="EMBL" id="KUI73083.1"/>
    </source>
</evidence>
<organism evidence="2 3">
    <name type="scientific">Cytospora mali</name>
    <name type="common">Apple Valsa canker fungus</name>
    <name type="synonym">Valsa mali</name>
    <dbReference type="NCBI Taxonomy" id="578113"/>
    <lineage>
        <taxon>Eukaryota</taxon>
        <taxon>Fungi</taxon>
        <taxon>Dikarya</taxon>
        <taxon>Ascomycota</taxon>
        <taxon>Pezizomycotina</taxon>
        <taxon>Sordariomycetes</taxon>
        <taxon>Sordariomycetidae</taxon>
        <taxon>Diaporthales</taxon>
        <taxon>Cytosporaceae</taxon>
        <taxon>Cytospora</taxon>
    </lineage>
</organism>